<sequence length="405" mass="45533">MAINESSLSDVELWKMRKLLKSLRDAAGNGTSMISLIIPPGDQLNRYTRMLTDEYSTASNIKSRVNRLSVLSAITSAQHKLKTIDKLPPNGIGIFVGLAMDKLNNKEKKISLALEPIKPINYSLYLCDSKFHVEGFLSLFEQTSKYGFVIIDGHGALFATLSGNIKTILYNLSVDLPKKHGRGGQSSVRFARLRVEKRNWYIKKVAENINNIFEDDIDGYIFAGSADFKTELKNSDVLKASIKSKVLRLIDTNYGGSNGLNQAIELSAEVLLNNKYSKEKKILQQFFKEIADDGKYTFSLKSTIENLQNGSVDILIVDETLETEIDPSEYNLNDDNTPEDKILFTDWIAENYKSFNVTLFFVSDKSSEGMQFKEGFGGVGGILKYKINNDEYGSDYEEIDDDDIF</sequence>
<proteinExistence type="inferred from homology"/>
<dbReference type="InterPro" id="IPR042226">
    <property type="entry name" value="eFR1_2_sf"/>
</dbReference>
<dbReference type="InParanoid" id="S7W4S3"/>
<dbReference type="SUPFAM" id="SSF53137">
    <property type="entry name" value="Translational machinery components"/>
    <property type="match status" value="1"/>
</dbReference>
<dbReference type="GO" id="GO:0018444">
    <property type="term" value="C:translation release factor complex"/>
    <property type="evidence" value="ECO:0007669"/>
    <property type="project" value="EnsemblFungi"/>
</dbReference>
<comment type="similarity">
    <text evidence="2">Belongs to the eukaryotic release factor 1 family.</text>
</comment>
<evidence type="ECO:0000259" key="5">
    <source>
        <dbReference type="SMART" id="SM01194"/>
    </source>
</evidence>
<dbReference type="Pfam" id="PF03463">
    <property type="entry name" value="eRF1_1"/>
    <property type="match status" value="1"/>
</dbReference>
<dbReference type="Gene3D" id="3.30.420.60">
    <property type="entry name" value="eRF1 domain 2"/>
    <property type="match status" value="1"/>
</dbReference>
<reference evidence="7" key="1">
    <citation type="journal article" date="2013" name="PLoS Genet.">
        <title>The genome of Spraguea lophii and the basis of host-microsporidian interactions.</title>
        <authorList>
            <person name="Campbell S.E."/>
            <person name="Williams T.A."/>
            <person name="Yousuf A."/>
            <person name="Soanes D.M."/>
            <person name="Paszkiewicz K.H."/>
            <person name="Williams B.A.P."/>
        </authorList>
    </citation>
    <scope>NUCLEOTIDE SEQUENCE [LARGE SCALE GENOMIC DNA]</scope>
    <source>
        <strain evidence="7">42_110</strain>
    </source>
</reference>
<dbReference type="GO" id="GO:0005829">
    <property type="term" value="C:cytosol"/>
    <property type="evidence" value="ECO:0007669"/>
    <property type="project" value="GOC"/>
</dbReference>
<dbReference type="InterPro" id="IPR029064">
    <property type="entry name" value="Ribosomal_eL30-like_sf"/>
</dbReference>
<dbReference type="Gene3D" id="3.30.960.10">
    <property type="entry name" value="eRF1 domain 1"/>
    <property type="match status" value="1"/>
</dbReference>
<evidence type="ECO:0000256" key="4">
    <source>
        <dbReference type="ARBA" id="ARBA00022917"/>
    </source>
</evidence>
<dbReference type="InterPro" id="IPR005141">
    <property type="entry name" value="eRF1_2"/>
</dbReference>
<dbReference type="Proteomes" id="UP000014978">
    <property type="component" value="Unassembled WGS sequence"/>
</dbReference>
<keyword evidence="7" id="KW-1185">Reference proteome</keyword>
<dbReference type="PANTHER" id="PTHR10113">
    <property type="entry name" value="PEPTIDE CHAIN RELEASE FACTOR SUBUNIT 1"/>
    <property type="match status" value="1"/>
</dbReference>
<evidence type="ECO:0000256" key="1">
    <source>
        <dbReference type="ARBA" id="ARBA00004496"/>
    </source>
</evidence>
<dbReference type="HOGENOM" id="CLU_035759_2_1_1"/>
<dbReference type="GO" id="GO:0006353">
    <property type="term" value="P:DNA-templated transcription termination"/>
    <property type="evidence" value="ECO:0007669"/>
    <property type="project" value="EnsemblFungi"/>
</dbReference>
<protein>
    <submittedName>
        <fullName evidence="6">Eukaryotic peptide chain release factor subunit 1</fullName>
    </submittedName>
</protein>
<keyword evidence="4" id="KW-0648">Protein biosynthesis</keyword>
<feature type="domain" description="eRF1/Pelota-like N-terminal" evidence="5">
    <location>
        <begin position="6"/>
        <end position="141"/>
    </location>
</feature>
<dbReference type="Pfam" id="PF03465">
    <property type="entry name" value="eRF1_3"/>
    <property type="match status" value="1"/>
</dbReference>
<dbReference type="FunCoup" id="S7W4S3">
    <property type="interactions" value="332"/>
</dbReference>
<evidence type="ECO:0000313" key="6">
    <source>
        <dbReference type="EMBL" id="EPR77721.1"/>
    </source>
</evidence>
<comment type="subcellular location">
    <subcellularLocation>
        <location evidence="1">Cytoplasm</location>
    </subcellularLocation>
</comment>
<gene>
    <name evidence="6" type="ORF">SLOPH_344</name>
</gene>
<dbReference type="GO" id="GO:0030695">
    <property type="term" value="F:GTPase regulator activity"/>
    <property type="evidence" value="ECO:0007669"/>
    <property type="project" value="EnsemblFungi"/>
</dbReference>
<dbReference type="InterPro" id="IPR005142">
    <property type="entry name" value="eRF1_3"/>
</dbReference>
<organism evidence="6 7">
    <name type="scientific">Spraguea lophii (strain 42_110)</name>
    <name type="common">Microsporidian parasite</name>
    <dbReference type="NCBI Taxonomy" id="1358809"/>
    <lineage>
        <taxon>Eukaryota</taxon>
        <taxon>Fungi</taxon>
        <taxon>Fungi incertae sedis</taxon>
        <taxon>Microsporidia</taxon>
        <taxon>Spragueidae</taxon>
        <taxon>Spraguea</taxon>
    </lineage>
</organism>
<dbReference type="GO" id="GO:0010494">
    <property type="term" value="C:cytoplasmic stress granule"/>
    <property type="evidence" value="ECO:0007669"/>
    <property type="project" value="EnsemblFungi"/>
</dbReference>
<dbReference type="GO" id="GO:0016149">
    <property type="term" value="F:translation release factor activity, codon specific"/>
    <property type="evidence" value="ECO:0007669"/>
    <property type="project" value="EnsemblFungi"/>
</dbReference>
<comment type="caution">
    <text evidence="6">The sequence shown here is derived from an EMBL/GenBank/DDBJ whole genome shotgun (WGS) entry which is preliminary data.</text>
</comment>
<dbReference type="OMA" id="GPGTEKM"/>
<dbReference type="InterPro" id="IPR005140">
    <property type="entry name" value="eRF1_Pelota-like_N"/>
</dbReference>
<evidence type="ECO:0000313" key="7">
    <source>
        <dbReference type="Proteomes" id="UP000014978"/>
    </source>
</evidence>
<dbReference type="AlphaFoldDB" id="S7W4S3"/>
<dbReference type="SUPFAM" id="SSF55315">
    <property type="entry name" value="L30e-like"/>
    <property type="match status" value="1"/>
</dbReference>
<dbReference type="OrthoDB" id="10254527at2759"/>
<dbReference type="STRING" id="1358809.S7W4S3"/>
<dbReference type="GO" id="GO:0009302">
    <property type="term" value="P:sno(s)RNA transcription"/>
    <property type="evidence" value="ECO:0007669"/>
    <property type="project" value="EnsemblFungi"/>
</dbReference>
<dbReference type="VEuPathDB" id="MicrosporidiaDB:SLOPH_344"/>
<accession>S7W4S3</accession>
<dbReference type="SMART" id="SM01194">
    <property type="entry name" value="eRF1_1"/>
    <property type="match status" value="1"/>
</dbReference>
<dbReference type="InterPro" id="IPR004403">
    <property type="entry name" value="Peptide_chain-rel_eRF1/aRF1"/>
</dbReference>
<dbReference type="Pfam" id="PF03464">
    <property type="entry name" value="eRF1_2"/>
    <property type="match status" value="1"/>
</dbReference>
<dbReference type="Gene3D" id="3.30.1330.30">
    <property type="match status" value="1"/>
</dbReference>
<name>S7W4S3_SPRLO</name>
<dbReference type="SUPFAM" id="SSF55481">
    <property type="entry name" value="N-terminal domain of eukaryotic peptide chain release factor subunit 1, ERF1"/>
    <property type="match status" value="1"/>
</dbReference>
<evidence type="ECO:0000256" key="2">
    <source>
        <dbReference type="ARBA" id="ARBA00005326"/>
    </source>
</evidence>
<evidence type="ECO:0000256" key="3">
    <source>
        <dbReference type="ARBA" id="ARBA00022490"/>
    </source>
</evidence>
<dbReference type="NCBIfam" id="TIGR03676">
    <property type="entry name" value="aRF1_eRF1"/>
    <property type="match status" value="1"/>
</dbReference>
<dbReference type="EMBL" id="ATCN01001325">
    <property type="protein sequence ID" value="EPR77721.1"/>
    <property type="molecule type" value="Genomic_DNA"/>
</dbReference>
<dbReference type="GO" id="GO:0004045">
    <property type="term" value="F:peptidyl-tRNA hydrolase activity"/>
    <property type="evidence" value="ECO:0007669"/>
    <property type="project" value="EnsemblFungi"/>
</dbReference>
<keyword evidence="3" id="KW-0963">Cytoplasm</keyword>
<dbReference type="GO" id="GO:0002184">
    <property type="term" value="P:cytoplasmic translational termination"/>
    <property type="evidence" value="ECO:0007669"/>
    <property type="project" value="EnsemblFungi"/>
</dbReference>
<dbReference type="InterPro" id="IPR024049">
    <property type="entry name" value="eRF1_1_sf"/>
</dbReference>